<protein>
    <submittedName>
        <fullName evidence="1">Uncharacterized protein</fullName>
    </submittedName>
</protein>
<keyword evidence="2" id="KW-1185">Reference proteome</keyword>
<gene>
    <name evidence="1" type="ORF">B0A55_02525</name>
</gene>
<sequence>MPFTLLPNELQQTIFLEHFGPCLFLRRHTCKINIRYSSHAHDSHIRSTAPLDTRERHYYAARRRALQLLSRTCALHGLIAERDWLRTQQPVDYRTFAPFCDEPSAVQYQNPPVFNDTERQHLAQRASLPLPAFGLHLVTLDQRIHEGLLKLWSAEIPALPAQVRKLQVIAKLATVSAVGPGFPSYMTDPLAPVSQALNALEAKGRVVYRGMLLAGAAIRE</sequence>
<accession>A0A4U0XTM4</accession>
<reference evidence="1 2" key="1">
    <citation type="submission" date="2017-03" db="EMBL/GenBank/DDBJ databases">
        <title>Genomes of endolithic fungi from Antarctica.</title>
        <authorList>
            <person name="Coleine C."/>
            <person name="Masonjones S."/>
            <person name="Stajich J.E."/>
        </authorList>
    </citation>
    <scope>NUCLEOTIDE SEQUENCE [LARGE SCALE GENOMIC DNA]</scope>
    <source>
        <strain evidence="1 2">CCFEE 5184</strain>
    </source>
</reference>
<proteinExistence type="predicted"/>
<dbReference type="Proteomes" id="UP000309340">
    <property type="component" value="Unassembled WGS sequence"/>
</dbReference>
<evidence type="ECO:0000313" key="2">
    <source>
        <dbReference type="Proteomes" id="UP000309340"/>
    </source>
</evidence>
<organism evidence="1 2">
    <name type="scientific">Friedmanniomyces simplex</name>
    <dbReference type="NCBI Taxonomy" id="329884"/>
    <lineage>
        <taxon>Eukaryota</taxon>
        <taxon>Fungi</taxon>
        <taxon>Dikarya</taxon>
        <taxon>Ascomycota</taxon>
        <taxon>Pezizomycotina</taxon>
        <taxon>Dothideomycetes</taxon>
        <taxon>Dothideomycetidae</taxon>
        <taxon>Mycosphaerellales</taxon>
        <taxon>Teratosphaeriaceae</taxon>
        <taxon>Friedmanniomyces</taxon>
    </lineage>
</organism>
<dbReference type="EMBL" id="NAJQ01000098">
    <property type="protein sequence ID" value="TKA79078.1"/>
    <property type="molecule type" value="Genomic_DNA"/>
</dbReference>
<evidence type="ECO:0000313" key="1">
    <source>
        <dbReference type="EMBL" id="TKA79078.1"/>
    </source>
</evidence>
<dbReference type="AlphaFoldDB" id="A0A4U0XTM4"/>
<comment type="caution">
    <text evidence="1">The sequence shown here is derived from an EMBL/GenBank/DDBJ whole genome shotgun (WGS) entry which is preliminary data.</text>
</comment>
<name>A0A4U0XTM4_9PEZI</name>